<feature type="domain" description="Hemerythrin-like" evidence="1">
    <location>
        <begin position="22"/>
        <end position="138"/>
    </location>
</feature>
<accession>A0A518DA50</accession>
<dbReference type="InterPro" id="IPR012312">
    <property type="entry name" value="Hemerythrin-like"/>
</dbReference>
<evidence type="ECO:0000313" key="2">
    <source>
        <dbReference type="EMBL" id="QDU88362.1"/>
    </source>
</evidence>
<dbReference type="EMBL" id="CP036291">
    <property type="protein sequence ID" value="QDU88362.1"/>
    <property type="molecule type" value="Genomic_DNA"/>
</dbReference>
<proteinExistence type="predicted"/>
<organism evidence="2 3">
    <name type="scientific">Pirellulimonas nuda</name>
    <dbReference type="NCBI Taxonomy" id="2528009"/>
    <lineage>
        <taxon>Bacteria</taxon>
        <taxon>Pseudomonadati</taxon>
        <taxon>Planctomycetota</taxon>
        <taxon>Planctomycetia</taxon>
        <taxon>Pirellulales</taxon>
        <taxon>Lacipirellulaceae</taxon>
        <taxon>Pirellulimonas</taxon>
    </lineage>
</organism>
<reference evidence="2 3" key="1">
    <citation type="submission" date="2019-02" db="EMBL/GenBank/DDBJ databases">
        <title>Deep-cultivation of Planctomycetes and their phenomic and genomic characterization uncovers novel biology.</title>
        <authorList>
            <person name="Wiegand S."/>
            <person name="Jogler M."/>
            <person name="Boedeker C."/>
            <person name="Pinto D."/>
            <person name="Vollmers J."/>
            <person name="Rivas-Marin E."/>
            <person name="Kohn T."/>
            <person name="Peeters S.H."/>
            <person name="Heuer A."/>
            <person name="Rast P."/>
            <person name="Oberbeckmann S."/>
            <person name="Bunk B."/>
            <person name="Jeske O."/>
            <person name="Meyerdierks A."/>
            <person name="Storesund J.E."/>
            <person name="Kallscheuer N."/>
            <person name="Luecker S."/>
            <person name="Lage O.M."/>
            <person name="Pohl T."/>
            <person name="Merkel B.J."/>
            <person name="Hornburger P."/>
            <person name="Mueller R.-W."/>
            <person name="Bruemmer F."/>
            <person name="Labrenz M."/>
            <person name="Spormann A.M."/>
            <person name="Op den Camp H."/>
            <person name="Overmann J."/>
            <person name="Amann R."/>
            <person name="Jetten M.S.M."/>
            <person name="Mascher T."/>
            <person name="Medema M.H."/>
            <person name="Devos D.P."/>
            <person name="Kaster A.-K."/>
            <person name="Ovreas L."/>
            <person name="Rohde M."/>
            <person name="Galperin M.Y."/>
            <person name="Jogler C."/>
        </authorList>
    </citation>
    <scope>NUCLEOTIDE SEQUENCE [LARGE SCALE GENOMIC DNA]</scope>
    <source>
        <strain evidence="2 3">Pla175</strain>
    </source>
</reference>
<keyword evidence="3" id="KW-1185">Reference proteome</keyword>
<dbReference type="Proteomes" id="UP000317429">
    <property type="component" value="Chromosome"/>
</dbReference>
<gene>
    <name evidence="2" type="ORF">Pla175_17370</name>
</gene>
<name>A0A518DA50_9BACT</name>
<evidence type="ECO:0000313" key="3">
    <source>
        <dbReference type="Proteomes" id="UP000317429"/>
    </source>
</evidence>
<dbReference type="Pfam" id="PF01814">
    <property type="entry name" value="Hemerythrin"/>
    <property type="match status" value="1"/>
</dbReference>
<dbReference type="RefSeq" id="WP_197527352.1">
    <property type="nucleotide sequence ID" value="NZ_CP036291.1"/>
</dbReference>
<dbReference type="KEGG" id="pnd:Pla175_17370"/>
<dbReference type="AlphaFoldDB" id="A0A518DA50"/>
<evidence type="ECO:0000259" key="1">
    <source>
        <dbReference type="Pfam" id="PF01814"/>
    </source>
</evidence>
<sequence length="154" mass="17750">MLTTPTQSLAGACYLEHQILDHVKGALRVTVDWRASEVSPEMRRGSMRFALGSFCRHLERLMRIEEEGGYLSVVSEVKPHLQDRINRLAFDHETFRVRIQKLRDRIDTFDEWDSGDFEQTCDVIRDLLDDVDQHDHAEVVLLQEALVLDEGGEG</sequence>
<protein>
    <recommendedName>
        <fullName evidence="1">Hemerythrin-like domain-containing protein</fullName>
    </recommendedName>
</protein>